<comment type="caution">
    <text evidence="2">The sequence shown here is derived from an EMBL/GenBank/DDBJ whole genome shotgun (WGS) entry which is preliminary data.</text>
</comment>
<keyword evidence="1" id="KW-0472">Membrane</keyword>
<protein>
    <submittedName>
        <fullName evidence="2">Anti-sigma factor</fullName>
    </submittedName>
</protein>
<dbReference type="EMBL" id="JACAGK010000003">
    <property type="protein sequence ID" value="MDM1046988.1"/>
    <property type="molecule type" value="Genomic_DNA"/>
</dbReference>
<accession>A0ABT7NIH8</accession>
<feature type="transmembrane region" description="Helical" evidence="1">
    <location>
        <begin position="46"/>
        <end position="67"/>
    </location>
</feature>
<keyword evidence="1" id="KW-0812">Transmembrane</keyword>
<evidence type="ECO:0000256" key="1">
    <source>
        <dbReference type="SAM" id="Phobius"/>
    </source>
</evidence>
<evidence type="ECO:0000313" key="2">
    <source>
        <dbReference type="EMBL" id="MDM1046988.1"/>
    </source>
</evidence>
<proteinExistence type="predicted"/>
<dbReference type="RefSeq" id="WP_286650310.1">
    <property type="nucleotide sequence ID" value="NZ_JACAGK010000003.1"/>
</dbReference>
<gene>
    <name evidence="2" type="ORF">HX018_01850</name>
</gene>
<keyword evidence="3" id="KW-1185">Reference proteome</keyword>
<evidence type="ECO:0000313" key="3">
    <source>
        <dbReference type="Proteomes" id="UP001170954"/>
    </source>
</evidence>
<keyword evidence="1" id="KW-1133">Transmembrane helix</keyword>
<name>A0ABT7NIH8_9SPHI</name>
<organism evidence="2 3">
    <name type="scientific">Sphingobacterium hotanense</name>
    <dbReference type="NCBI Taxonomy" id="649196"/>
    <lineage>
        <taxon>Bacteria</taxon>
        <taxon>Pseudomonadati</taxon>
        <taxon>Bacteroidota</taxon>
        <taxon>Sphingobacteriia</taxon>
        <taxon>Sphingobacteriales</taxon>
        <taxon>Sphingobacteriaceae</taxon>
        <taxon>Sphingobacterium</taxon>
    </lineage>
</organism>
<sequence length="258" mass="29139">MKDQELDDLFAKNLRDAEARPPAGLWDKIASELPTEEPVETKPIVLWRYFAAAAAIMLFFGVGIYIYRSKDALPQPAEHRQIAKAPELSYPKTEEFVETKEVESQNYPVVPQETSPISIEGKKTSRLVAKKQESTATVKVKEQEQKVYAAIEKEQVEPIEVMENSVELPELKAMDKEIQLSHREVAPIHPLVNIIENEEVMYAQKANTDKKPKQSILTKVLNGIADNINIGNGDVSFSNDEEGNIRIDLTKSLARNRR</sequence>
<reference evidence="2" key="2">
    <citation type="journal article" date="2022" name="Sci. Total Environ.">
        <title>Prevalence, transmission, and molecular epidemiology of tet(X)-positive bacteria among humans, animals, and environmental niches in China: An epidemiological, and genomic-based study.</title>
        <authorList>
            <person name="Dong N."/>
            <person name="Zeng Y."/>
            <person name="Cai C."/>
            <person name="Sun C."/>
            <person name="Lu J."/>
            <person name="Liu C."/>
            <person name="Zhou H."/>
            <person name="Sun Q."/>
            <person name="Shu L."/>
            <person name="Wang H."/>
            <person name="Wang Y."/>
            <person name="Wang S."/>
            <person name="Wu C."/>
            <person name="Chan E.W."/>
            <person name="Chen G."/>
            <person name="Shen Z."/>
            <person name="Chen S."/>
            <person name="Zhang R."/>
        </authorList>
    </citation>
    <scope>NUCLEOTIDE SEQUENCE</scope>
    <source>
        <strain evidence="2">R1692</strain>
    </source>
</reference>
<reference evidence="2" key="1">
    <citation type="submission" date="2020-06" db="EMBL/GenBank/DDBJ databases">
        <authorList>
            <person name="Dong N."/>
        </authorList>
    </citation>
    <scope>NUCLEOTIDE SEQUENCE</scope>
    <source>
        <strain evidence="2">R1692</strain>
    </source>
</reference>
<dbReference type="Proteomes" id="UP001170954">
    <property type="component" value="Unassembled WGS sequence"/>
</dbReference>